<dbReference type="EMBL" id="CAKOFQ010008733">
    <property type="protein sequence ID" value="CAH2015706.1"/>
    <property type="molecule type" value="Genomic_DNA"/>
</dbReference>
<proteinExistence type="predicted"/>
<dbReference type="Proteomes" id="UP001152888">
    <property type="component" value="Unassembled WGS sequence"/>
</dbReference>
<feature type="region of interest" description="Disordered" evidence="1">
    <location>
        <begin position="46"/>
        <end position="71"/>
    </location>
</feature>
<reference evidence="2" key="1">
    <citation type="submission" date="2022-03" db="EMBL/GenBank/DDBJ databases">
        <authorList>
            <person name="Sayadi A."/>
        </authorList>
    </citation>
    <scope>NUCLEOTIDE SEQUENCE</scope>
</reference>
<evidence type="ECO:0000313" key="2">
    <source>
        <dbReference type="EMBL" id="CAH2015706.1"/>
    </source>
</evidence>
<keyword evidence="3" id="KW-1185">Reference proteome</keyword>
<organism evidence="2 3">
    <name type="scientific">Acanthoscelides obtectus</name>
    <name type="common">Bean weevil</name>
    <name type="synonym">Bruchus obtectus</name>
    <dbReference type="NCBI Taxonomy" id="200917"/>
    <lineage>
        <taxon>Eukaryota</taxon>
        <taxon>Metazoa</taxon>
        <taxon>Ecdysozoa</taxon>
        <taxon>Arthropoda</taxon>
        <taxon>Hexapoda</taxon>
        <taxon>Insecta</taxon>
        <taxon>Pterygota</taxon>
        <taxon>Neoptera</taxon>
        <taxon>Endopterygota</taxon>
        <taxon>Coleoptera</taxon>
        <taxon>Polyphaga</taxon>
        <taxon>Cucujiformia</taxon>
        <taxon>Chrysomeloidea</taxon>
        <taxon>Chrysomelidae</taxon>
        <taxon>Bruchinae</taxon>
        <taxon>Bruchini</taxon>
        <taxon>Acanthoscelides</taxon>
    </lineage>
</organism>
<accession>A0A9P0MLH9</accession>
<dbReference type="AlphaFoldDB" id="A0A9P0MLH9"/>
<sequence>MSLPIYFNIHRSAGWYLRVRQPETIYYLRKISTSIAKRKGSLGTGFEPIQRTATNQETERVYSTTADTAAV</sequence>
<name>A0A9P0MLH9_ACAOB</name>
<feature type="compositionally biased region" description="Polar residues" evidence="1">
    <location>
        <begin position="51"/>
        <end position="71"/>
    </location>
</feature>
<gene>
    <name evidence="2" type="ORF">ACAOBT_LOCUS34903</name>
</gene>
<evidence type="ECO:0000313" key="3">
    <source>
        <dbReference type="Proteomes" id="UP001152888"/>
    </source>
</evidence>
<evidence type="ECO:0000256" key="1">
    <source>
        <dbReference type="SAM" id="MobiDB-lite"/>
    </source>
</evidence>
<comment type="caution">
    <text evidence="2">The sequence shown here is derived from an EMBL/GenBank/DDBJ whole genome shotgun (WGS) entry which is preliminary data.</text>
</comment>
<protein>
    <submittedName>
        <fullName evidence="2">Uncharacterized protein</fullName>
    </submittedName>
</protein>